<dbReference type="RefSeq" id="WP_128745500.1">
    <property type="nucleotide sequence ID" value="NZ_CP035281.1"/>
</dbReference>
<keyword evidence="6 10" id="KW-0547">Nucleotide-binding</keyword>
<evidence type="ECO:0000313" key="14">
    <source>
        <dbReference type="EMBL" id="QAT42851.1"/>
    </source>
</evidence>
<dbReference type="GO" id="GO:0052381">
    <property type="term" value="F:tRNA dimethylallyltransferase activity"/>
    <property type="evidence" value="ECO:0007669"/>
    <property type="project" value="UniProtKB-UniRule"/>
</dbReference>
<comment type="similarity">
    <text evidence="3 10 13">Belongs to the IPP transferase family.</text>
</comment>
<dbReference type="InterPro" id="IPR039657">
    <property type="entry name" value="Dimethylallyltransferase"/>
</dbReference>
<dbReference type="Gene3D" id="1.10.20.140">
    <property type="match status" value="1"/>
</dbReference>
<dbReference type="Gene3D" id="3.40.50.300">
    <property type="entry name" value="P-loop containing nucleotide triphosphate hydrolases"/>
    <property type="match status" value="1"/>
</dbReference>
<comment type="function">
    <text evidence="2 10 12">Catalyzes the transfer of a dimethylallyl group onto the adenine at position 37 in tRNAs that read codons beginning with uridine, leading to the formation of N6-(dimethylallyl)adenosine (i(6)A).</text>
</comment>
<evidence type="ECO:0000256" key="12">
    <source>
        <dbReference type="RuleBase" id="RU003784"/>
    </source>
</evidence>
<dbReference type="KEGG" id="amij:EQM06_06160"/>
<protein>
    <recommendedName>
        <fullName evidence="10">tRNA dimethylallyltransferase</fullName>
        <ecNumber evidence="10">2.5.1.75</ecNumber>
    </recommendedName>
    <alternativeName>
        <fullName evidence="10">Dimethylallyl diphosphate:tRNA dimethylallyltransferase</fullName>
        <shortName evidence="10">DMAPP:tRNA dimethylallyltransferase</shortName>
        <shortName evidence="10">DMATase</shortName>
    </alternativeName>
    <alternativeName>
        <fullName evidence="10">Isopentenyl-diphosphate:tRNA isopentenyltransferase</fullName>
        <shortName evidence="10">IPP transferase</shortName>
        <shortName evidence="10">IPPT</shortName>
        <shortName evidence="10">IPTase</shortName>
    </alternativeName>
</protein>
<evidence type="ECO:0000256" key="11">
    <source>
        <dbReference type="RuleBase" id="RU003783"/>
    </source>
</evidence>
<evidence type="ECO:0000256" key="3">
    <source>
        <dbReference type="ARBA" id="ARBA00005842"/>
    </source>
</evidence>
<evidence type="ECO:0000256" key="2">
    <source>
        <dbReference type="ARBA" id="ARBA00003213"/>
    </source>
</evidence>
<gene>
    <name evidence="10 14" type="primary">miaA</name>
    <name evidence="14" type="ORF">EQM06_06160</name>
</gene>
<dbReference type="InterPro" id="IPR018022">
    <property type="entry name" value="IPT"/>
</dbReference>
<evidence type="ECO:0000256" key="6">
    <source>
        <dbReference type="ARBA" id="ARBA00022741"/>
    </source>
</evidence>
<dbReference type="SUPFAM" id="SSF52540">
    <property type="entry name" value="P-loop containing nucleoside triphosphate hydrolases"/>
    <property type="match status" value="2"/>
</dbReference>
<dbReference type="Proteomes" id="UP000287601">
    <property type="component" value="Chromosome"/>
</dbReference>
<evidence type="ECO:0000313" key="15">
    <source>
        <dbReference type="Proteomes" id="UP000287601"/>
    </source>
</evidence>
<feature type="binding site" evidence="10">
    <location>
        <begin position="10"/>
        <end position="17"/>
    </location>
    <ligand>
        <name>ATP</name>
        <dbReference type="ChEBI" id="CHEBI:30616"/>
    </ligand>
</feature>
<keyword evidence="5 10" id="KW-0819">tRNA processing</keyword>
<evidence type="ECO:0000256" key="5">
    <source>
        <dbReference type="ARBA" id="ARBA00022694"/>
    </source>
</evidence>
<evidence type="ECO:0000256" key="10">
    <source>
        <dbReference type="HAMAP-Rule" id="MF_00185"/>
    </source>
</evidence>
<comment type="caution">
    <text evidence="10">Lacks conserved residue(s) required for the propagation of feature annotation.</text>
</comment>
<comment type="subunit">
    <text evidence="10">Monomer.</text>
</comment>
<dbReference type="AlphaFoldDB" id="A0A410PV73"/>
<organism evidence="14 15">
    <name type="scientific">Aminipila luticellarii</name>
    <dbReference type="NCBI Taxonomy" id="2507160"/>
    <lineage>
        <taxon>Bacteria</taxon>
        <taxon>Bacillati</taxon>
        <taxon>Bacillota</taxon>
        <taxon>Clostridia</taxon>
        <taxon>Peptostreptococcales</taxon>
        <taxon>Anaerovoracaceae</taxon>
        <taxon>Aminipila</taxon>
    </lineage>
</organism>
<evidence type="ECO:0000256" key="13">
    <source>
        <dbReference type="RuleBase" id="RU003785"/>
    </source>
</evidence>
<dbReference type="PANTHER" id="PTHR11088">
    <property type="entry name" value="TRNA DIMETHYLALLYLTRANSFERASE"/>
    <property type="match status" value="1"/>
</dbReference>
<evidence type="ECO:0000256" key="7">
    <source>
        <dbReference type="ARBA" id="ARBA00022840"/>
    </source>
</evidence>
<evidence type="ECO:0000256" key="1">
    <source>
        <dbReference type="ARBA" id="ARBA00001946"/>
    </source>
</evidence>
<keyword evidence="8 10" id="KW-0460">Magnesium</keyword>
<dbReference type="GO" id="GO:0005524">
    <property type="term" value="F:ATP binding"/>
    <property type="evidence" value="ECO:0007669"/>
    <property type="project" value="UniProtKB-UniRule"/>
</dbReference>
<dbReference type="EC" id="2.5.1.75" evidence="10"/>
<keyword evidence="7 10" id="KW-0067">ATP-binding</keyword>
<feature type="region of interest" description="Interaction with substrate tRNA" evidence="10">
    <location>
        <begin position="35"/>
        <end position="38"/>
    </location>
</feature>
<proteinExistence type="inferred from homology"/>
<keyword evidence="4 10" id="KW-0808">Transferase</keyword>
<feature type="site" description="Interaction with substrate tRNA" evidence="10">
    <location>
        <position position="101"/>
    </location>
</feature>
<reference evidence="14 15" key="1">
    <citation type="submission" date="2019-01" db="EMBL/GenBank/DDBJ databases">
        <title>Draft genomes of a novel of Aminipila strains.</title>
        <authorList>
            <person name="Ma S."/>
        </authorList>
    </citation>
    <scope>NUCLEOTIDE SEQUENCE [LARGE SCALE GENOMIC DNA]</scope>
    <source>
        <strain evidence="15">JN-39</strain>
    </source>
</reference>
<evidence type="ECO:0000256" key="9">
    <source>
        <dbReference type="ARBA" id="ARBA00049563"/>
    </source>
</evidence>
<dbReference type="GO" id="GO:0006400">
    <property type="term" value="P:tRNA modification"/>
    <property type="evidence" value="ECO:0007669"/>
    <property type="project" value="TreeGrafter"/>
</dbReference>
<comment type="catalytic activity">
    <reaction evidence="9 10 11">
        <text>adenosine(37) in tRNA + dimethylallyl diphosphate = N(6)-dimethylallyladenosine(37) in tRNA + diphosphate</text>
        <dbReference type="Rhea" id="RHEA:26482"/>
        <dbReference type="Rhea" id="RHEA-COMP:10162"/>
        <dbReference type="Rhea" id="RHEA-COMP:10375"/>
        <dbReference type="ChEBI" id="CHEBI:33019"/>
        <dbReference type="ChEBI" id="CHEBI:57623"/>
        <dbReference type="ChEBI" id="CHEBI:74411"/>
        <dbReference type="ChEBI" id="CHEBI:74415"/>
        <dbReference type="EC" id="2.5.1.75"/>
    </reaction>
</comment>
<dbReference type="Pfam" id="PF01715">
    <property type="entry name" value="IPPT"/>
    <property type="match status" value="1"/>
</dbReference>
<name>A0A410PV73_9FIRM</name>
<dbReference type="HAMAP" id="MF_00185">
    <property type="entry name" value="IPP_trans"/>
    <property type="match status" value="1"/>
</dbReference>
<dbReference type="PANTHER" id="PTHR11088:SF60">
    <property type="entry name" value="TRNA DIMETHYLALLYLTRANSFERASE"/>
    <property type="match status" value="1"/>
</dbReference>
<feature type="binding site" evidence="10">
    <location>
        <begin position="12"/>
        <end position="17"/>
    </location>
    <ligand>
        <name>substrate</name>
    </ligand>
</feature>
<dbReference type="InterPro" id="IPR027417">
    <property type="entry name" value="P-loop_NTPase"/>
</dbReference>
<dbReference type="NCBIfam" id="TIGR00174">
    <property type="entry name" value="miaA"/>
    <property type="match status" value="1"/>
</dbReference>
<evidence type="ECO:0000256" key="8">
    <source>
        <dbReference type="ARBA" id="ARBA00022842"/>
    </source>
</evidence>
<dbReference type="EMBL" id="CP035281">
    <property type="protein sequence ID" value="QAT42851.1"/>
    <property type="molecule type" value="Genomic_DNA"/>
</dbReference>
<sequence length="310" mass="35618">MNREIIIVAGPTAVGKTKYAIEIAKAFNGEIVSSDSMQLYQFMDIGSAKPTPEEQAQVKHYLVNEIDPREPFSVAAYQKRAKNAMEHIFLSGKTPVVSGGTGLYVNSLIYDMDFSAPPSGSDYRIKLEELASEQGREYIHKLLQEKDPEAAARIHPNNLKKVIRALEVAENSETGIKPFEQSFVKTTDYSYTLIGLSRDREELYERINQRVDMLLHMGLVEEIKNLLHMGLTIDNISMKGIGYKEIIGYLNGEYDLEQAVYLVKRNTRHYAKRQMTWFKRYEDIKWFNLSEYGNDDEAVKEIISWLKKNR</sequence>
<comment type="cofactor">
    <cofactor evidence="1 10">
        <name>Mg(2+)</name>
        <dbReference type="ChEBI" id="CHEBI:18420"/>
    </cofactor>
</comment>
<accession>A0A410PV73</accession>
<keyword evidence="15" id="KW-1185">Reference proteome</keyword>
<evidence type="ECO:0000256" key="4">
    <source>
        <dbReference type="ARBA" id="ARBA00022679"/>
    </source>
</evidence>
<feature type="site" description="Interaction with substrate tRNA" evidence="10">
    <location>
        <position position="124"/>
    </location>
</feature>
<dbReference type="OrthoDB" id="9776390at2"/>